<evidence type="ECO:0000313" key="1">
    <source>
        <dbReference type="EMBL" id="QHS92391.1"/>
    </source>
</evidence>
<dbReference type="EMBL" id="MN739178">
    <property type="protein sequence ID" value="QHS92391.1"/>
    <property type="molecule type" value="Genomic_DNA"/>
</dbReference>
<protein>
    <submittedName>
        <fullName evidence="1">Uncharacterized protein</fullName>
    </submittedName>
</protein>
<organism evidence="1">
    <name type="scientific">viral metagenome</name>
    <dbReference type="NCBI Taxonomy" id="1070528"/>
    <lineage>
        <taxon>unclassified sequences</taxon>
        <taxon>metagenomes</taxon>
        <taxon>organismal metagenomes</taxon>
    </lineage>
</organism>
<proteinExistence type="predicted"/>
<accession>A0A6C0BKW3</accession>
<sequence length="243" mass="28042">MLNLTGSDYLSQHPDDAKMILCCGHLGQPPVNTINGLDPNTDLLGRFLHTHSGWYTVDRNPSMKPDFVADLENVETQTTLRDVFHHRLKVIYLEGWQFFSPEFHRMAYDLLDDHCWFIYSVGHNTCPELLHETQSCLQSAGFPTEQIHWWTNPLDEALLRLVRQGLQRHPPVKSIQEVKPDILHHLMLVDADPLERFHIKINYASGVISHCLTQLAKLSQIDPFLGWGLSFAYDRKTYVMAQK</sequence>
<dbReference type="AlphaFoldDB" id="A0A6C0BKW3"/>
<name>A0A6C0BKW3_9ZZZZ</name>
<reference evidence="1" key="1">
    <citation type="journal article" date="2020" name="Nature">
        <title>Giant virus diversity and host interactions through global metagenomics.</title>
        <authorList>
            <person name="Schulz F."/>
            <person name="Roux S."/>
            <person name="Paez-Espino D."/>
            <person name="Jungbluth S."/>
            <person name="Walsh D.A."/>
            <person name="Denef V.J."/>
            <person name="McMahon K.D."/>
            <person name="Konstantinidis K.T."/>
            <person name="Eloe-Fadrosh E.A."/>
            <person name="Kyrpides N.C."/>
            <person name="Woyke T."/>
        </authorList>
    </citation>
    <scope>NUCLEOTIDE SEQUENCE</scope>
    <source>
        <strain evidence="1">GVMAG-M-3300014204-73</strain>
    </source>
</reference>